<proteinExistence type="predicted"/>
<organism evidence="2 3">
    <name type="scientific">Pleuronectes platessa</name>
    <name type="common">European plaice</name>
    <dbReference type="NCBI Taxonomy" id="8262"/>
    <lineage>
        <taxon>Eukaryota</taxon>
        <taxon>Metazoa</taxon>
        <taxon>Chordata</taxon>
        <taxon>Craniata</taxon>
        <taxon>Vertebrata</taxon>
        <taxon>Euteleostomi</taxon>
        <taxon>Actinopterygii</taxon>
        <taxon>Neopterygii</taxon>
        <taxon>Teleostei</taxon>
        <taxon>Neoteleostei</taxon>
        <taxon>Acanthomorphata</taxon>
        <taxon>Carangaria</taxon>
        <taxon>Pleuronectiformes</taxon>
        <taxon>Pleuronectoidei</taxon>
        <taxon>Pleuronectidae</taxon>
        <taxon>Pleuronectes</taxon>
    </lineage>
</organism>
<dbReference type="AlphaFoldDB" id="A0A9N7W1M7"/>
<protein>
    <submittedName>
        <fullName evidence="2">Uncharacterized protein</fullName>
    </submittedName>
</protein>
<evidence type="ECO:0000313" key="2">
    <source>
        <dbReference type="EMBL" id="CAB1458606.1"/>
    </source>
</evidence>
<name>A0A9N7W1M7_PLEPL</name>
<sequence length="184" mass="20547">MDGRAGETGDVFYVTAVPYCPQKMSLCPWEAALRGQTHLSDRIYRDVVWPDPEEPGRRPSALRLPTNTSPTARFHTKPTMDLISPPHSAPDTTSAASTRLSTEIKWLIDCDRTEASKLWTCGGSHLQMSSKQQTAPVETRTVREAEEQEEEPINCEQPFSSFCRWILAALPLHDARPPATPRCA</sequence>
<dbReference type="EMBL" id="CADEAL010004395">
    <property type="protein sequence ID" value="CAB1458606.1"/>
    <property type="molecule type" value="Genomic_DNA"/>
</dbReference>
<keyword evidence="3" id="KW-1185">Reference proteome</keyword>
<evidence type="ECO:0000313" key="3">
    <source>
        <dbReference type="Proteomes" id="UP001153269"/>
    </source>
</evidence>
<dbReference type="Proteomes" id="UP001153269">
    <property type="component" value="Unassembled WGS sequence"/>
</dbReference>
<accession>A0A9N7W1M7</accession>
<reference evidence="2" key="1">
    <citation type="submission" date="2020-03" db="EMBL/GenBank/DDBJ databases">
        <authorList>
            <person name="Weist P."/>
        </authorList>
    </citation>
    <scope>NUCLEOTIDE SEQUENCE</scope>
</reference>
<gene>
    <name evidence="2" type="ORF">PLEPLA_LOCUS46436</name>
</gene>
<feature type="region of interest" description="Disordered" evidence="1">
    <location>
        <begin position="50"/>
        <end position="96"/>
    </location>
</feature>
<comment type="caution">
    <text evidence="2">The sequence shown here is derived from an EMBL/GenBank/DDBJ whole genome shotgun (WGS) entry which is preliminary data.</text>
</comment>
<evidence type="ECO:0000256" key="1">
    <source>
        <dbReference type="SAM" id="MobiDB-lite"/>
    </source>
</evidence>